<reference evidence="7" key="1">
    <citation type="submission" date="2017-02" db="EMBL/GenBank/DDBJ databases">
        <title>Draft Genome Sequence of the Salt Water Bacterium Oceanospirillum linum ATCC 11336.</title>
        <authorList>
            <person name="Trachtenberg A.M."/>
            <person name="Carney J.G."/>
            <person name="Linnane J.D."/>
            <person name="Rheaume B.A."/>
            <person name="Pitts N.L."/>
            <person name="Mykles D.L."/>
            <person name="Maclea K.S."/>
        </authorList>
    </citation>
    <scope>NUCLEOTIDE SEQUENCE [LARGE SCALE GENOMIC DNA]</scope>
    <source>
        <strain evidence="7">ATCC 11336</strain>
    </source>
</reference>
<comment type="similarity">
    <text evidence="6">Belongs to the truncated hemoglobin family. Group II subfamily.</text>
</comment>
<comment type="cofactor">
    <cofactor evidence="1">
        <name>heme</name>
        <dbReference type="ChEBI" id="CHEBI:30413"/>
    </cofactor>
</comment>
<dbReference type="GO" id="GO:0005344">
    <property type="term" value="F:oxygen carrier activity"/>
    <property type="evidence" value="ECO:0007669"/>
    <property type="project" value="InterPro"/>
</dbReference>
<dbReference type="InterPro" id="IPR001486">
    <property type="entry name" value="Hemoglobin_trunc"/>
</dbReference>
<dbReference type="Proteomes" id="UP000190064">
    <property type="component" value="Unassembled WGS sequence"/>
</dbReference>
<dbReference type="InterPro" id="IPR012292">
    <property type="entry name" value="Globin/Proto"/>
</dbReference>
<dbReference type="Pfam" id="PF01152">
    <property type="entry name" value="Bac_globin"/>
    <property type="match status" value="1"/>
</dbReference>
<dbReference type="SUPFAM" id="SSF46458">
    <property type="entry name" value="Globin-like"/>
    <property type="match status" value="1"/>
</dbReference>
<keyword evidence="4" id="KW-0479">Metal-binding</keyword>
<evidence type="ECO:0000256" key="2">
    <source>
        <dbReference type="ARBA" id="ARBA00022448"/>
    </source>
</evidence>
<protein>
    <submittedName>
        <fullName evidence="7">Globin</fullName>
    </submittedName>
</protein>
<evidence type="ECO:0000256" key="6">
    <source>
        <dbReference type="ARBA" id="ARBA00034496"/>
    </source>
</evidence>
<dbReference type="PANTHER" id="PTHR47366">
    <property type="entry name" value="TWO-ON-TWO HEMOGLOBIN-3"/>
    <property type="match status" value="1"/>
</dbReference>
<sequence length="136" mass="15363">MSTPEDNRAYGEGDKSFLTAGGEAGLKQLADDFYQAMSTLPEAQHILSMHKEDLAISSDKLYRFLCGWLGGPKLYREKYGSIAIPKAHAHLDIGIEERDAWLGCMAEALKDKDYPQDFKDYLLEALMFPANRCRNR</sequence>
<evidence type="ECO:0000313" key="7">
    <source>
        <dbReference type="EMBL" id="OOV86092.1"/>
    </source>
</evidence>
<evidence type="ECO:0000256" key="5">
    <source>
        <dbReference type="ARBA" id="ARBA00023004"/>
    </source>
</evidence>
<dbReference type="InterPro" id="IPR009050">
    <property type="entry name" value="Globin-like_sf"/>
</dbReference>
<evidence type="ECO:0000313" key="8">
    <source>
        <dbReference type="Proteomes" id="UP000190064"/>
    </source>
</evidence>
<dbReference type="STRING" id="966.BTA35_0215250"/>
<dbReference type="PROSITE" id="PS01213">
    <property type="entry name" value="GLOBIN_FAM_2"/>
    <property type="match status" value="1"/>
</dbReference>
<keyword evidence="8" id="KW-1185">Reference proteome</keyword>
<comment type="caution">
    <text evidence="7">The sequence shown here is derived from an EMBL/GenBank/DDBJ whole genome shotgun (WGS) entry which is preliminary data.</text>
</comment>
<dbReference type="PANTHER" id="PTHR47366:SF1">
    <property type="entry name" value="TWO-ON-TWO HEMOGLOBIN-3"/>
    <property type="match status" value="1"/>
</dbReference>
<dbReference type="GO" id="GO:0046872">
    <property type="term" value="F:metal ion binding"/>
    <property type="evidence" value="ECO:0007669"/>
    <property type="project" value="UniProtKB-KW"/>
</dbReference>
<keyword evidence="3" id="KW-0349">Heme</keyword>
<organism evidence="7 8">
    <name type="scientific">Oceanospirillum linum</name>
    <dbReference type="NCBI Taxonomy" id="966"/>
    <lineage>
        <taxon>Bacteria</taxon>
        <taxon>Pseudomonadati</taxon>
        <taxon>Pseudomonadota</taxon>
        <taxon>Gammaproteobacteria</taxon>
        <taxon>Oceanospirillales</taxon>
        <taxon>Oceanospirillaceae</taxon>
        <taxon>Oceanospirillum</taxon>
    </lineage>
</organism>
<dbReference type="EMBL" id="MTSD02000009">
    <property type="protein sequence ID" value="OOV86092.1"/>
    <property type="molecule type" value="Genomic_DNA"/>
</dbReference>
<evidence type="ECO:0000256" key="4">
    <source>
        <dbReference type="ARBA" id="ARBA00022723"/>
    </source>
</evidence>
<dbReference type="GO" id="GO:0020037">
    <property type="term" value="F:heme binding"/>
    <property type="evidence" value="ECO:0007669"/>
    <property type="project" value="InterPro"/>
</dbReference>
<dbReference type="InterPro" id="IPR019795">
    <property type="entry name" value="Globin_bac-like_CS"/>
</dbReference>
<proteinExistence type="inferred from homology"/>
<dbReference type="InterPro" id="IPR044203">
    <property type="entry name" value="GlbO/GLB3-like"/>
</dbReference>
<evidence type="ECO:0000256" key="3">
    <source>
        <dbReference type="ARBA" id="ARBA00022617"/>
    </source>
</evidence>
<dbReference type="Gene3D" id="1.10.490.10">
    <property type="entry name" value="Globins"/>
    <property type="match status" value="1"/>
</dbReference>
<dbReference type="CDD" id="cd14773">
    <property type="entry name" value="TrHb2_PhHbO-like_O"/>
    <property type="match status" value="1"/>
</dbReference>
<keyword evidence="2" id="KW-0813">Transport</keyword>
<dbReference type="GO" id="GO:0019825">
    <property type="term" value="F:oxygen binding"/>
    <property type="evidence" value="ECO:0007669"/>
    <property type="project" value="InterPro"/>
</dbReference>
<accession>A0A1T1H8C6</accession>
<keyword evidence="5" id="KW-0408">Iron</keyword>
<dbReference type="RefSeq" id="WP_078320671.1">
    <property type="nucleotide sequence ID" value="NZ_FXTS01000010.1"/>
</dbReference>
<dbReference type="AlphaFoldDB" id="A0A1T1H8C6"/>
<name>A0A1T1H8C6_OCELI</name>
<evidence type="ECO:0000256" key="1">
    <source>
        <dbReference type="ARBA" id="ARBA00001971"/>
    </source>
</evidence>
<gene>
    <name evidence="7" type="ORF">BTA35_0215250</name>
</gene>